<protein>
    <recommendedName>
        <fullName evidence="1">FDX-ACB domain-containing protein</fullName>
    </recommendedName>
</protein>
<evidence type="ECO:0000313" key="3">
    <source>
        <dbReference type="Proteomes" id="UP000176222"/>
    </source>
</evidence>
<dbReference type="PROSITE" id="PS51447">
    <property type="entry name" value="FDX_ACB"/>
    <property type="match status" value="1"/>
</dbReference>
<dbReference type="AlphaFoldDB" id="A0A1G2QFR6"/>
<comment type="caution">
    <text evidence="2">The sequence shown here is derived from an EMBL/GenBank/DDBJ whole genome shotgun (WGS) entry which is preliminary data.</text>
</comment>
<dbReference type="Proteomes" id="UP000176222">
    <property type="component" value="Unassembled WGS sequence"/>
</dbReference>
<proteinExistence type="predicted"/>
<sequence length="117" mass="13286">MTDFSDLKNDHQELESLINRDIHYRPVSIYPRIVRDVAVWVPAEVVMETVAKVITDSAGSLLSEGPYKFDEFAKEGRASLAFRLVLQSTEKTLSDEEAGEVMEKVTKALQKEGWEVR</sequence>
<gene>
    <name evidence="2" type="ORF">A2370_00355</name>
</gene>
<dbReference type="SUPFAM" id="SSF54991">
    <property type="entry name" value="Anticodon-binding domain of PheRS"/>
    <property type="match status" value="1"/>
</dbReference>
<accession>A0A1G2QFR6</accession>
<dbReference type="EMBL" id="MHTH01000003">
    <property type="protein sequence ID" value="OHA59228.1"/>
    <property type="molecule type" value="Genomic_DNA"/>
</dbReference>
<evidence type="ECO:0000259" key="1">
    <source>
        <dbReference type="PROSITE" id="PS51447"/>
    </source>
</evidence>
<name>A0A1G2QFR6_9BACT</name>
<dbReference type="Gene3D" id="3.30.70.380">
    <property type="entry name" value="Ferrodoxin-fold anticodon-binding domain"/>
    <property type="match status" value="1"/>
</dbReference>
<feature type="domain" description="FDX-ACB" evidence="1">
    <location>
        <begin position="28"/>
        <end position="117"/>
    </location>
</feature>
<dbReference type="InterPro" id="IPR005121">
    <property type="entry name" value="Fdx_antiC-bd"/>
</dbReference>
<organism evidence="2 3">
    <name type="scientific">Candidatus Vogelbacteria bacterium RIFOXYB1_FULL_42_16</name>
    <dbReference type="NCBI Taxonomy" id="1802436"/>
    <lineage>
        <taxon>Bacteria</taxon>
        <taxon>Candidatus Vogeliibacteriota</taxon>
    </lineage>
</organism>
<dbReference type="Pfam" id="PF03147">
    <property type="entry name" value="FDX-ACB"/>
    <property type="match status" value="1"/>
</dbReference>
<dbReference type="STRING" id="1802436.A2370_00355"/>
<reference evidence="2 3" key="1">
    <citation type="journal article" date="2016" name="Nat. Commun.">
        <title>Thousands of microbial genomes shed light on interconnected biogeochemical processes in an aquifer system.</title>
        <authorList>
            <person name="Anantharaman K."/>
            <person name="Brown C.T."/>
            <person name="Hug L.A."/>
            <person name="Sharon I."/>
            <person name="Castelle C.J."/>
            <person name="Probst A.J."/>
            <person name="Thomas B.C."/>
            <person name="Singh A."/>
            <person name="Wilkins M.J."/>
            <person name="Karaoz U."/>
            <person name="Brodie E.L."/>
            <person name="Williams K.H."/>
            <person name="Hubbard S.S."/>
            <person name="Banfield J.F."/>
        </authorList>
    </citation>
    <scope>NUCLEOTIDE SEQUENCE [LARGE SCALE GENOMIC DNA]</scope>
</reference>
<dbReference type="InterPro" id="IPR036690">
    <property type="entry name" value="Fdx_antiC-bd_sf"/>
</dbReference>
<dbReference type="SMART" id="SM00896">
    <property type="entry name" value="FDX-ACB"/>
    <property type="match status" value="1"/>
</dbReference>
<evidence type="ECO:0000313" key="2">
    <source>
        <dbReference type="EMBL" id="OHA59228.1"/>
    </source>
</evidence>